<keyword evidence="3" id="KW-1185">Reference proteome</keyword>
<evidence type="ECO:0000313" key="3">
    <source>
        <dbReference type="Proteomes" id="UP000636479"/>
    </source>
</evidence>
<evidence type="ECO:0000256" key="1">
    <source>
        <dbReference type="SAM" id="MobiDB-lite"/>
    </source>
</evidence>
<reference evidence="2" key="1">
    <citation type="submission" date="2020-05" db="EMBL/GenBank/DDBJ databases">
        <title>Mycena genomes resolve the evolution of fungal bioluminescence.</title>
        <authorList>
            <person name="Tsai I.J."/>
        </authorList>
    </citation>
    <scope>NUCLEOTIDE SEQUENCE</scope>
    <source>
        <strain evidence="2">171206Taipei</strain>
    </source>
</reference>
<dbReference type="EMBL" id="JACAZF010000008">
    <property type="protein sequence ID" value="KAF7296916.1"/>
    <property type="molecule type" value="Genomic_DNA"/>
</dbReference>
<organism evidence="2 3">
    <name type="scientific">Mycena indigotica</name>
    <dbReference type="NCBI Taxonomy" id="2126181"/>
    <lineage>
        <taxon>Eukaryota</taxon>
        <taxon>Fungi</taxon>
        <taxon>Dikarya</taxon>
        <taxon>Basidiomycota</taxon>
        <taxon>Agaricomycotina</taxon>
        <taxon>Agaricomycetes</taxon>
        <taxon>Agaricomycetidae</taxon>
        <taxon>Agaricales</taxon>
        <taxon>Marasmiineae</taxon>
        <taxon>Mycenaceae</taxon>
        <taxon>Mycena</taxon>
    </lineage>
</organism>
<sequence>MPSPVIQSVPNEIWLRIFALVGEVKELYHVVLVSRRFNALGTELLVRHITWNSTTLAEQNLPFWARNRGKTHLVRSLNIVLPAVGTNSDQFSSIAAFDRIFTQIGRFQRLHHLKLCGGQVPEALYSTLEDLPNVAVLTLEGCSVPTPPVRISHYFSFSPSGAPRPSSVIRVKRLVVSKLKSRELQHAFFPHVIDSVLPFTQRLPYLRSFVTDNLGSQLPPNIAQKLNSLTIIVPGTVSDIQSRIDLLVQRMPNLKELVITFSSASISGTSSSTQGSTIPSLATQPVVSLPHLTIVSAPWPSAIYAMRGAPSTVQHLNINSTILKNVDVLAALELIRDHGVDLKSLAFRIAHWDEEALLAATRCLPHSLRALEVAYYDGKPDEGFIFNLGIHHLPLLPQLEILRLIHLEAINIANSPRLLPVLPNPNTTHHHLLPGHHHHHHFQTNFLFSMQMQALAQPPGNFMQPAVPPPLSDNESEDNVSEDGSDEGKKEGGRGYATAAEISKAEPLREAVCVWSRYNPNLARVRIGRGPANAWVRDLSANAASGAEGKGKRAAPPWTADMDDKEAQAQRWTEMTRLDLIEGEEEDVPAPTIPDNILDLTF</sequence>
<feature type="compositionally biased region" description="Acidic residues" evidence="1">
    <location>
        <begin position="474"/>
        <end position="485"/>
    </location>
</feature>
<dbReference type="AlphaFoldDB" id="A0A8H6SCA5"/>
<proteinExistence type="predicted"/>
<evidence type="ECO:0000313" key="2">
    <source>
        <dbReference type="EMBL" id="KAF7296916.1"/>
    </source>
</evidence>
<dbReference type="InterPro" id="IPR032675">
    <property type="entry name" value="LRR_dom_sf"/>
</dbReference>
<dbReference type="Gene3D" id="3.80.10.10">
    <property type="entry name" value="Ribonuclease Inhibitor"/>
    <property type="match status" value="1"/>
</dbReference>
<feature type="region of interest" description="Disordered" evidence="1">
    <location>
        <begin position="458"/>
        <end position="497"/>
    </location>
</feature>
<comment type="caution">
    <text evidence="2">The sequence shown here is derived from an EMBL/GenBank/DDBJ whole genome shotgun (WGS) entry which is preliminary data.</text>
</comment>
<dbReference type="SUPFAM" id="SSF52047">
    <property type="entry name" value="RNI-like"/>
    <property type="match status" value="1"/>
</dbReference>
<dbReference type="Proteomes" id="UP000636479">
    <property type="component" value="Unassembled WGS sequence"/>
</dbReference>
<protein>
    <submittedName>
        <fullName evidence="2">F-box domain-containing protein</fullName>
    </submittedName>
</protein>
<gene>
    <name evidence="2" type="ORF">MIND_00923400</name>
</gene>
<name>A0A8H6SCA5_9AGAR</name>
<dbReference type="OrthoDB" id="5354526at2759"/>
<dbReference type="GeneID" id="59348379"/>
<dbReference type="RefSeq" id="XP_037217275.1">
    <property type="nucleotide sequence ID" value="XM_037365863.1"/>
</dbReference>
<accession>A0A8H6SCA5</accession>